<dbReference type="OrthoDB" id="9781481at2"/>
<dbReference type="Proteomes" id="UP000243525">
    <property type="component" value="Unassembled WGS sequence"/>
</dbReference>
<feature type="domain" description="ATPase dynein-related AAA" evidence="1">
    <location>
        <begin position="620"/>
        <end position="702"/>
    </location>
</feature>
<dbReference type="PANTHER" id="PTHR37291">
    <property type="entry name" value="5-METHYLCYTOSINE-SPECIFIC RESTRICTION ENZYME B"/>
    <property type="match status" value="1"/>
</dbReference>
<dbReference type="Pfam" id="PF07728">
    <property type="entry name" value="AAA_5"/>
    <property type="match status" value="1"/>
</dbReference>
<evidence type="ECO:0000259" key="1">
    <source>
        <dbReference type="Pfam" id="PF07728"/>
    </source>
</evidence>
<dbReference type="InterPro" id="IPR027417">
    <property type="entry name" value="P-loop_NTPase"/>
</dbReference>
<dbReference type="Gene3D" id="3.40.50.300">
    <property type="entry name" value="P-loop containing nucleotide triphosphate hydrolases"/>
    <property type="match status" value="2"/>
</dbReference>
<dbReference type="InterPro" id="IPR011704">
    <property type="entry name" value="ATPase_dyneun-rel_AAA"/>
</dbReference>
<comment type="caution">
    <text evidence="2">The sequence shown here is derived from an EMBL/GenBank/DDBJ whole genome shotgun (WGS) entry which is preliminary data.</text>
</comment>
<dbReference type="InterPro" id="IPR052934">
    <property type="entry name" value="Methyl-DNA_Rec/Restrict_Enz"/>
</dbReference>
<reference evidence="2 3" key="1">
    <citation type="submission" date="2018-04" db="EMBL/GenBank/DDBJ databases">
        <title>Genomic Encyclopedia of Archaeal and Bacterial Type Strains, Phase II (KMG-II): from individual species to whole genera.</title>
        <authorList>
            <person name="Goeker M."/>
        </authorList>
    </citation>
    <scope>NUCLEOTIDE SEQUENCE [LARGE SCALE GENOMIC DNA]</scope>
    <source>
        <strain evidence="2 3">DSM 28823</strain>
    </source>
</reference>
<dbReference type="GO" id="GO:0005524">
    <property type="term" value="F:ATP binding"/>
    <property type="evidence" value="ECO:0007669"/>
    <property type="project" value="InterPro"/>
</dbReference>
<organism evidence="2 3">
    <name type="scientific">Mangrovibacterium marinum</name>
    <dbReference type="NCBI Taxonomy" id="1639118"/>
    <lineage>
        <taxon>Bacteria</taxon>
        <taxon>Pseudomonadati</taxon>
        <taxon>Bacteroidota</taxon>
        <taxon>Bacteroidia</taxon>
        <taxon>Marinilabiliales</taxon>
        <taxon>Prolixibacteraceae</taxon>
        <taxon>Mangrovibacterium</taxon>
    </lineage>
</organism>
<accession>A0A2T5BRN3</accession>
<protein>
    <submittedName>
        <fullName evidence="2">Dynein-related subfamily AAA family protein</fullName>
    </submittedName>
</protein>
<evidence type="ECO:0000313" key="3">
    <source>
        <dbReference type="Proteomes" id="UP000243525"/>
    </source>
</evidence>
<keyword evidence="3" id="KW-1185">Reference proteome</keyword>
<dbReference type="AlphaFoldDB" id="A0A2T5BRN3"/>
<sequence>MNIFFGKISKKVDVKQIEEGYYLSAKGSTWFGDIAIGNYAYIIGGDRIQLWKAREWGEKDGKECLNFDILNKNLNINLNKFTALEFLKLTPALIVLTSRSARNRAFFKLETLKDVTVDYIKNSETYKDNSIYRKIVVHENESEINESSINIQLYYDNGELKLYEADFFENSVIQSFRDNLKFGGKGAVRKDNVIKLLKSKKLNPSAEFTNSEISMRSLYDTLFCEYTEKEKYYLVGAYWDGSNPPDQTDRFLNESIWENGYEDKFTNDVKKVPVGSHIAIKAAFTREKTKSVMAIKARGIVIKNYDDGRTLDVEWEDDFNPFEVDFSGGYWATIKEVKKRNHIDAIWNENPDNTVKIENLEQMNFPLNQILYGPPGTGKTYNTVLKSAQIITPEREITDYNEALQIFNDNLGGRIEFITFHQSYSYEDFIQGLRPDVENKQLSFDKKDGVFTRIATEALFEYYKRSKKLKAEKKESHEKKDENEVYLDFIEHLKNLESKDFKSATGSTISITSFTKNDNVEFKHANSSRTYLVSGNRLLKLFEVFPDIKQIKNVHTDIRDAIGGCNTTVYWVALKEFISFYNKYEKTTDEEKEEVFEEVGYESKKKLLATFDLNILREVSHNDVPNYVIIIDEINRANISRVFGELITLIEGDKRSHGKIPLSCTLPSGEQFIVPSNLHIVGTMNTADKSIALLDIALRRRFEFVPMYPDYELEFEEKETLQLINERIVELKGYDFQIGHAYFMTDDFDLVDCINNKVIPLLLEYFLNDENEVKNILSHAGLVVKENGWPLQIIGK</sequence>
<dbReference type="RefSeq" id="WP_107824043.1">
    <property type="nucleotide sequence ID" value="NZ_OY782574.1"/>
</dbReference>
<dbReference type="EMBL" id="QAAD01000042">
    <property type="protein sequence ID" value="PTN01874.1"/>
    <property type="molecule type" value="Genomic_DNA"/>
</dbReference>
<name>A0A2T5BRN3_9BACT</name>
<dbReference type="PANTHER" id="PTHR37291:SF1">
    <property type="entry name" value="TYPE IV METHYL-DIRECTED RESTRICTION ENZYME ECOKMCRB SUBUNIT"/>
    <property type="match status" value="1"/>
</dbReference>
<dbReference type="GO" id="GO:0016887">
    <property type="term" value="F:ATP hydrolysis activity"/>
    <property type="evidence" value="ECO:0007669"/>
    <property type="project" value="InterPro"/>
</dbReference>
<proteinExistence type="predicted"/>
<dbReference type="SUPFAM" id="SSF52540">
    <property type="entry name" value="P-loop containing nucleoside triphosphate hydrolases"/>
    <property type="match status" value="1"/>
</dbReference>
<gene>
    <name evidence="2" type="ORF">C8N47_1423</name>
</gene>
<evidence type="ECO:0000313" key="2">
    <source>
        <dbReference type="EMBL" id="PTN01874.1"/>
    </source>
</evidence>